<dbReference type="AlphaFoldDB" id="A0A3E3I7R3"/>
<gene>
    <name evidence="3" type="ORF">DXC51_07775</name>
</gene>
<feature type="transmembrane region" description="Helical" evidence="1">
    <location>
        <begin position="170"/>
        <end position="185"/>
    </location>
</feature>
<organism evidence="3 4">
    <name type="scientific">Eisenbergiella massiliensis</name>
    <dbReference type="NCBI Taxonomy" id="1720294"/>
    <lineage>
        <taxon>Bacteria</taxon>
        <taxon>Bacillati</taxon>
        <taxon>Bacillota</taxon>
        <taxon>Clostridia</taxon>
        <taxon>Lachnospirales</taxon>
        <taxon>Lachnospiraceae</taxon>
        <taxon>Eisenbergiella</taxon>
    </lineage>
</organism>
<keyword evidence="1" id="KW-0812">Transmembrane</keyword>
<keyword evidence="1" id="KW-1133">Transmembrane helix</keyword>
<feature type="transmembrane region" description="Helical" evidence="1">
    <location>
        <begin position="137"/>
        <end position="158"/>
    </location>
</feature>
<evidence type="ECO:0000313" key="4">
    <source>
        <dbReference type="Proteomes" id="UP000260812"/>
    </source>
</evidence>
<dbReference type="InterPro" id="IPR002656">
    <property type="entry name" value="Acyl_transf_3_dom"/>
</dbReference>
<dbReference type="EMBL" id="QVLV01000004">
    <property type="protein sequence ID" value="RGE62487.1"/>
    <property type="molecule type" value="Genomic_DNA"/>
</dbReference>
<feature type="transmembrane region" description="Helical" evidence="1">
    <location>
        <begin position="257"/>
        <end position="277"/>
    </location>
</feature>
<accession>A0A3E3I7R3</accession>
<sequence length="364" mass="42497">MRERINKNVIGMWSALKGLMVLVVILTHSIAEGATLCAYGDVYPIPFRVLTKGRGIVLFTFFMINGYLMRPEKSKGEIKRHYFNYLKIYFFTLLTMAVACIIHNLFIGEKWNVQVWQLLIGGLFGATNKTYLSGYKIPFPSALWFFVVLMNASLLLDLIGKLDSRKVQKAIIYGIPFLFFLWYFFSGHLGKNVFVNIPFYPVQTSIAIVLLYVGYEMKKSNILFVKINWYWKAGIALLALFTYLFGQLDSLNNEYRLGILECIGGICGSFVFIYIYLQLVNPEWKLIEWLMWIGRRSLWIIPVHCVEEALFRWDECSQFMRLGIYGSTSLIFFIRLFFIIVVCCLMEMLQKKIKKKKFNKYAKM</sequence>
<protein>
    <recommendedName>
        <fullName evidence="2">Acyltransferase 3 domain-containing protein</fullName>
    </recommendedName>
</protein>
<feature type="transmembrane region" description="Helical" evidence="1">
    <location>
        <begin position="197"/>
        <end position="215"/>
    </location>
</feature>
<proteinExistence type="predicted"/>
<evidence type="ECO:0000259" key="2">
    <source>
        <dbReference type="Pfam" id="PF01757"/>
    </source>
</evidence>
<feature type="transmembrane region" description="Helical" evidence="1">
    <location>
        <begin position="49"/>
        <end position="68"/>
    </location>
</feature>
<comment type="caution">
    <text evidence="3">The sequence shown here is derived from an EMBL/GenBank/DDBJ whole genome shotgun (WGS) entry which is preliminary data.</text>
</comment>
<evidence type="ECO:0000313" key="3">
    <source>
        <dbReference type="EMBL" id="RGE62487.1"/>
    </source>
</evidence>
<dbReference type="GO" id="GO:0016747">
    <property type="term" value="F:acyltransferase activity, transferring groups other than amino-acyl groups"/>
    <property type="evidence" value="ECO:0007669"/>
    <property type="project" value="InterPro"/>
</dbReference>
<feature type="domain" description="Acyltransferase 3" evidence="2">
    <location>
        <begin position="15"/>
        <end position="345"/>
    </location>
</feature>
<reference evidence="3" key="1">
    <citation type="submission" date="2018-08" db="EMBL/GenBank/DDBJ databases">
        <title>A genome reference for cultivated species of the human gut microbiota.</title>
        <authorList>
            <person name="Zou Y."/>
            <person name="Xue W."/>
            <person name="Luo G."/>
        </authorList>
    </citation>
    <scope>NUCLEOTIDE SEQUENCE [LARGE SCALE GENOMIC DNA]</scope>
    <source>
        <strain evidence="3">TF05-5AC</strain>
    </source>
</reference>
<feature type="transmembrane region" description="Helical" evidence="1">
    <location>
        <begin position="88"/>
        <end position="107"/>
    </location>
</feature>
<feature type="transmembrane region" description="Helical" evidence="1">
    <location>
        <begin position="330"/>
        <end position="349"/>
    </location>
</feature>
<feature type="transmembrane region" description="Helical" evidence="1">
    <location>
        <begin position="227"/>
        <end position="245"/>
    </location>
</feature>
<dbReference type="Pfam" id="PF01757">
    <property type="entry name" value="Acyl_transf_3"/>
    <property type="match status" value="1"/>
</dbReference>
<name>A0A3E3I7R3_9FIRM</name>
<dbReference type="Proteomes" id="UP000260812">
    <property type="component" value="Unassembled WGS sequence"/>
</dbReference>
<keyword evidence="4" id="KW-1185">Reference proteome</keyword>
<evidence type="ECO:0000256" key="1">
    <source>
        <dbReference type="SAM" id="Phobius"/>
    </source>
</evidence>
<keyword evidence="1" id="KW-0472">Membrane</keyword>